<name>A0A540NMR4_MALBA</name>
<dbReference type="GO" id="GO:0006421">
    <property type="term" value="P:asparaginyl-tRNA aminoacylation"/>
    <property type="evidence" value="ECO:0007669"/>
    <property type="project" value="TreeGrafter"/>
</dbReference>
<dbReference type="GO" id="GO:0004816">
    <property type="term" value="F:asparagine-tRNA ligase activity"/>
    <property type="evidence" value="ECO:0007669"/>
    <property type="project" value="TreeGrafter"/>
</dbReference>
<dbReference type="PANTHER" id="PTHR22594">
    <property type="entry name" value="ASPARTYL/LYSYL-TRNA SYNTHETASE"/>
    <property type="match status" value="1"/>
</dbReference>
<sequence>MIGGSPREERYGVLKERILEMERHVEDYQSYLDLRRFGAIKHSGFDLGFERMVMFATGLDNIRDCISYPRDRGREDP</sequence>
<dbReference type="STRING" id="106549.A0A540NMR4"/>
<protein>
    <recommendedName>
        <fullName evidence="6">Aminoacyl-tRNA synthetase class II (D/K/N) domain-containing protein</fullName>
    </recommendedName>
</protein>
<proteinExistence type="predicted"/>
<dbReference type="GO" id="GO:0005739">
    <property type="term" value="C:mitochondrion"/>
    <property type="evidence" value="ECO:0007669"/>
    <property type="project" value="TreeGrafter"/>
</dbReference>
<reference evidence="7 8" key="1">
    <citation type="journal article" date="2019" name="G3 (Bethesda)">
        <title>Sequencing of a Wild Apple (Malus baccata) Genome Unravels the Differences Between Cultivated and Wild Apple Species Regarding Disease Resistance and Cold Tolerance.</title>
        <authorList>
            <person name="Chen X."/>
        </authorList>
    </citation>
    <scope>NUCLEOTIDE SEQUENCE [LARGE SCALE GENOMIC DNA]</scope>
    <source>
        <strain evidence="8">cv. Shandingzi</strain>
        <tissue evidence="7">Leaves</tissue>
    </source>
</reference>
<keyword evidence="8" id="KW-1185">Reference proteome</keyword>
<dbReference type="Pfam" id="PF00152">
    <property type="entry name" value="tRNA-synt_2"/>
    <property type="match status" value="1"/>
</dbReference>
<evidence type="ECO:0000256" key="5">
    <source>
        <dbReference type="ARBA" id="ARBA00023146"/>
    </source>
</evidence>
<feature type="domain" description="Aminoacyl-tRNA synthetase class II (D/K/N)" evidence="6">
    <location>
        <begin position="2"/>
        <end position="71"/>
    </location>
</feature>
<keyword evidence="1" id="KW-0436">Ligase</keyword>
<evidence type="ECO:0000313" key="7">
    <source>
        <dbReference type="EMBL" id="TQE12326.1"/>
    </source>
</evidence>
<dbReference type="AlphaFoldDB" id="A0A540NMR4"/>
<dbReference type="InterPro" id="IPR045864">
    <property type="entry name" value="aa-tRNA-synth_II/BPL/LPL"/>
</dbReference>
<keyword evidence="2" id="KW-0547">Nucleotide-binding</keyword>
<dbReference type="Proteomes" id="UP000315295">
    <property type="component" value="Unassembled WGS sequence"/>
</dbReference>
<gene>
    <name evidence="7" type="ORF">C1H46_001979</name>
</gene>
<evidence type="ECO:0000313" key="8">
    <source>
        <dbReference type="Proteomes" id="UP000315295"/>
    </source>
</evidence>
<evidence type="ECO:0000256" key="4">
    <source>
        <dbReference type="ARBA" id="ARBA00022917"/>
    </source>
</evidence>
<dbReference type="Gene3D" id="3.30.930.10">
    <property type="entry name" value="Bira Bifunctional Protein, Domain 2"/>
    <property type="match status" value="1"/>
</dbReference>
<keyword evidence="4" id="KW-0648">Protein biosynthesis</keyword>
<evidence type="ECO:0000256" key="1">
    <source>
        <dbReference type="ARBA" id="ARBA00022598"/>
    </source>
</evidence>
<accession>A0A540NMR4</accession>
<dbReference type="EMBL" id="VIEB01000020">
    <property type="protein sequence ID" value="TQE12326.1"/>
    <property type="molecule type" value="Genomic_DNA"/>
</dbReference>
<comment type="caution">
    <text evidence="7">The sequence shown here is derived from an EMBL/GenBank/DDBJ whole genome shotgun (WGS) entry which is preliminary data.</text>
</comment>
<keyword evidence="3" id="KW-0067">ATP-binding</keyword>
<keyword evidence="5" id="KW-0030">Aminoacyl-tRNA synthetase</keyword>
<evidence type="ECO:0000256" key="2">
    <source>
        <dbReference type="ARBA" id="ARBA00022741"/>
    </source>
</evidence>
<dbReference type="PANTHER" id="PTHR22594:SF54">
    <property type="entry name" value="ASPARAGINE--TRNA LIGASE, CYTOPLASMIC 1-RELATED"/>
    <property type="match status" value="1"/>
</dbReference>
<dbReference type="SUPFAM" id="SSF55681">
    <property type="entry name" value="Class II aaRS and biotin synthetases"/>
    <property type="match status" value="1"/>
</dbReference>
<evidence type="ECO:0000256" key="3">
    <source>
        <dbReference type="ARBA" id="ARBA00022840"/>
    </source>
</evidence>
<organism evidence="7 8">
    <name type="scientific">Malus baccata</name>
    <name type="common">Siberian crab apple</name>
    <name type="synonym">Pyrus baccata</name>
    <dbReference type="NCBI Taxonomy" id="106549"/>
    <lineage>
        <taxon>Eukaryota</taxon>
        <taxon>Viridiplantae</taxon>
        <taxon>Streptophyta</taxon>
        <taxon>Embryophyta</taxon>
        <taxon>Tracheophyta</taxon>
        <taxon>Spermatophyta</taxon>
        <taxon>Magnoliopsida</taxon>
        <taxon>eudicotyledons</taxon>
        <taxon>Gunneridae</taxon>
        <taxon>Pentapetalae</taxon>
        <taxon>rosids</taxon>
        <taxon>fabids</taxon>
        <taxon>Rosales</taxon>
        <taxon>Rosaceae</taxon>
        <taxon>Amygdaloideae</taxon>
        <taxon>Maleae</taxon>
        <taxon>Malus</taxon>
    </lineage>
</organism>
<dbReference type="GO" id="GO:0005524">
    <property type="term" value="F:ATP binding"/>
    <property type="evidence" value="ECO:0007669"/>
    <property type="project" value="UniProtKB-KW"/>
</dbReference>
<dbReference type="InterPro" id="IPR004364">
    <property type="entry name" value="Aa-tRNA-synt_II"/>
</dbReference>
<evidence type="ECO:0000259" key="6">
    <source>
        <dbReference type="Pfam" id="PF00152"/>
    </source>
</evidence>